<evidence type="ECO:0000313" key="2">
    <source>
        <dbReference type="Proteomes" id="UP000184474"/>
    </source>
</evidence>
<keyword evidence="2" id="KW-1185">Reference proteome</keyword>
<dbReference type="InterPro" id="IPR036761">
    <property type="entry name" value="TTHA0802/YceI-like_sf"/>
</dbReference>
<sequence>MIRLLILLVLIGSSDLVFGQKNHRVTILSSEITIAGSTNVNSFECGLEQNAGHDVLKVDSRWTTSQLNFEGLELNYKVVDFDCGMQVMNQDFREILHADQYPRLVLKVQNIQIPNTNKEIERLHVYSNVIVQIAGERRQFIVKDGRVINKSENELIFEGSRLMKISDFGIEPPTKYMGMVKVNDEITIQFSIRMRVDTLKE</sequence>
<dbReference type="SUPFAM" id="SSF101874">
    <property type="entry name" value="YceI-like"/>
    <property type="match status" value="1"/>
</dbReference>
<gene>
    <name evidence="1" type="ORF">SAMN04488028_105266</name>
</gene>
<dbReference type="AlphaFoldDB" id="A0A1M6T306"/>
<dbReference type="Proteomes" id="UP000184474">
    <property type="component" value="Unassembled WGS sequence"/>
</dbReference>
<organism evidence="1 2">
    <name type="scientific">Reichenbachiella agariperforans</name>
    <dbReference type="NCBI Taxonomy" id="156994"/>
    <lineage>
        <taxon>Bacteria</taxon>
        <taxon>Pseudomonadati</taxon>
        <taxon>Bacteroidota</taxon>
        <taxon>Cytophagia</taxon>
        <taxon>Cytophagales</taxon>
        <taxon>Reichenbachiellaceae</taxon>
        <taxon>Reichenbachiella</taxon>
    </lineage>
</organism>
<dbReference type="Gene3D" id="2.40.128.110">
    <property type="entry name" value="Lipid/polyisoprenoid-binding, YceI-like"/>
    <property type="match status" value="1"/>
</dbReference>
<reference evidence="2" key="1">
    <citation type="submission" date="2016-11" db="EMBL/GenBank/DDBJ databases">
        <authorList>
            <person name="Varghese N."/>
            <person name="Submissions S."/>
        </authorList>
    </citation>
    <scope>NUCLEOTIDE SEQUENCE [LARGE SCALE GENOMIC DNA]</scope>
    <source>
        <strain evidence="2">DSM 26134</strain>
    </source>
</reference>
<dbReference type="STRING" id="156994.SAMN04488028_105266"/>
<dbReference type="EMBL" id="FRAA01000005">
    <property type="protein sequence ID" value="SHK51382.1"/>
    <property type="molecule type" value="Genomic_DNA"/>
</dbReference>
<name>A0A1M6T306_REIAG</name>
<proteinExistence type="predicted"/>
<evidence type="ECO:0000313" key="1">
    <source>
        <dbReference type="EMBL" id="SHK51382.1"/>
    </source>
</evidence>
<protein>
    <recommendedName>
        <fullName evidence="3">YceI-like domain-containing protein</fullName>
    </recommendedName>
</protein>
<evidence type="ECO:0008006" key="3">
    <source>
        <dbReference type="Google" id="ProtNLM"/>
    </source>
</evidence>
<accession>A0A1M6T306</accession>